<feature type="compositionally biased region" description="Basic and acidic residues" evidence="1">
    <location>
        <begin position="659"/>
        <end position="677"/>
    </location>
</feature>
<reference evidence="3" key="2">
    <citation type="submission" date="2021-04" db="EMBL/GenBank/DDBJ databases">
        <authorList>
            <person name="Gilroy R."/>
        </authorList>
    </citation>
    <scope>NUCLEOTIDE SEQUENCE</scope>
    <source>
        <strain evidence="3">ChiHjej8B7-25341</strain>
    </source>
</reference>
<dbReference type="AlphaFoldDB" id="A0A9D2R1V9"/>
<dbReference type="Gene3D" id="2.60.40.1120">
    <property type="entry name" value="Carboxypeptidase-like, regulatory domain"/>
    <property type="match status" value="1"/>
</dbReference>
<dbReference type="EMBL" id="DWUW01000293">
    <property type="protein sequence ID" value="HJD32317.1"/>
    <property type="molecule type" value="Genomic_DNA"/>
</dbReference>
<dbReference type="Pfam" id="PF01841">
    <property type="entry name" value="Transglut_core"/>
    <property type="match status" value="1"/>
</dbReference>
<gene>
    <name evidence="3" type="ORF">H9912_10310</name>
</gene>
<dbReference type="PANTHER" id="PTHR35532">
    <property type="entry name" value="SIMILAR TO POLYHYDROXYALKANOATE DEPOLYMERASE"/>
    <property type="match status" value="1"/>
</dbReference>
<evidence type="ECO:0000313" key="3">
    <source>
        <dbReference type="EMBL" id="HJD32317.1"/>
    </source>
</evidence>
<dbReference type="PANTHER" id="PTHR35532:SF5">
    <property type="entry name" value="CARBOHYDRATE-BINDING DOMAIN-CONTAINING PROTEIN"/>
    <property type="match status" value="1"/>
</dbReference>
<protein>
    <submittedName>
        <fullName evidence="3">Transglutaminase-like domain-containing protein</fullName>
    </submittedName>
</protein>
<organism evidence="3 4">
    <name type="scientific">Candidatus Eisenbergiella stercorigallinarum</name>
    <dbReference type="NCBI Taxonomy" id="2838557"/>
    <lineage>
        <taxon>Bacteria</taxon>
        <taxon>Bacillati</taxon>
        <taxon>Bacillota</taxon>
        <taxon>Clostridia</taxon>
        <taxon>Lachnospirales</taxon>
        <taxon>Lachnospiraceae</taxon>
        <taxon>Eisenbergiella</taxon>
    </lineage>
</organism>
<feature type="region of interest" description="Disordered" evidence="1">
    <location>
        <begin position="632"/>
        <end position="679"/>
    </location>
</feature>
<dbReference type="SMART" id="SM00460">
    <property type="entry name" value="TGc"/>
    <property type="match status" value="1"/>
</dbReference>
<proteinExistence type="predicted"/>
<dbReference type="Proteomes" id="UP000823851">
    <property type="component" value="Unassembled WGS sequence"/>
</dbReference>
<dbReference type="InterPro" id="IPR002931">
    <property type="entry name" value="Transglutaminase-like"/>
</dbReference>
<sequence>MFSDHFTRYAKTAFTNRLPLLGKTGEEVRKRLSACPGGIRELLQFYYGFMPLSDAFTYDFDLFCRYAAHAVSLRKKDARCSVLPEGIFLHDVAWYRINSEKIVDCRDFFREQVSPLIRGLSEAQAVLAVNYWCASHASYEASDERTQSPLSVYRSGSGRCGEESTFVVSVLRSVGIPARQVYVPRWAHCDDNHAWVEVWVDGAWHFLGACEPEEVLDRGWFTNAATRAVLVYARTFTDYGVEDQIAGRDGCARFLNVTEHYAETKRLCVRAVDGENRPVPGTSVRMEILNMAEFCSVLTLTTEADGTACLTMGLGDVLVRAWKDGLCAEAVCAAEEEEMVLHLTEAPGTIAPEADASETDASGRGEPERKPSGQFGAASGMDGGKEIWTELEIRAPKDGVTPWPVPDAAQKAVGRARRKEADEAREKKLAAFRKDAAQAAEVYPQETDIFLRARGNVAVLKEFLDGEDWRQERKELLHSLPDKDFRDLDLETAQEQLRQLAPLYPEFQKRTASGREIFVRYCLCPRIGMEELTAFALAVKAYFSERERAAFFERSERIWEWEQAHLRYFPQEDYDTLKITPPAALRGLWADETGKRTLFVAVCRTLGIPAHLNPVTGRAEYLSGNGWSEASGELGAPGGGTEEAAAERSGIEEAGSGGKEGKESFADQSRGDRHFPARNDGGVSRLTLLTSPEDSWSYAQTWTIGRLSGMGYETLNYEGIHPENGRMELLLQSGSYRLIATNRMPGGSQYASVICFHLKAGEEKSLEMKLRRPELKDLLVKNPLPAFTVTDTEENKVESASLLTGAKSLLIFVEEGKEPTEHVLNELPAEKERIERLFCRLIFVADSPASLENPLLKRTADALEMARVYFDTGLENAEPVARRMYVAPDLLPLLVAVDEQGCGIYACSGYHVGSVGLALKLLEMGE</sequence>
<dbReference type="InterPro" id="IPR038765">
    <property type="entry name" value="Papain-like_cys_pep_sf"/>
</dbReference>
<accession>A0A9D2R1V9</accession>
<feature type="domain" description="Transglutaminase-like" evidence="2">
    <location>
        <begin position="152"/>
        <end position="211"/>
    </location>
</feature>
<evidence type="ECO:0000259" key="2">
    <source>
        <dbReference type="SMART" id="SM00460"/>
    </source>
</evidence>
<dbReference type="SUPFAM" id="SSF54001">
    <property type="entry name" value="Cysteine proteinases"/>
    <property type="match status" value="1"/>
</dbReference>
<comment type="caution">
    <text evidence="3">The sequence shown here is derived from an EMBL/GenBank/DDBJ whole genome shotgun (WGS) entry which is preliminary data.</text>
</comment>
<name>A0A9D2R1V9_9FIRM</name>
<dbReference type="Gene3D" id="3.10.620.30">
    <property type="match status" value="1"/>
</dbReference>
<evidence type="ECO:0000256" key="1">
    <source>
        <dbReference type="SAM" id="MobiDB-lite"/>
    </source>
</evidence>
<feature type="region of interest" description="Disordered" evidence="1">
    <location>
        <begin position="351"/>
        <end position="381"/>
    </location>
</feature>
<feature type="compositionally biased region" description="Basic and acidic residues" evidence="1">
    <location>
        <begin position="361"/>
        <end position="371"/>
    </location>
</feature>
<evidence type="ECO:0000313" key="4">
    <source>
        <dbReference type="Proteomes" id="UP000823851"/>
    </source>
</evidence>
<reference evidence="3" key="1">
    <citation type="journal article" date="2021" name="PeerJ">
        <title>Extensive microbial diversity within the chicken gut microbiome revealed by metagenomics and culture.</title>
        <authorList>
            <person name="Gilroy R."/>
            <person name="Ravi A."/>
            <person name="Getino M."/>
            <person name="Pursley I."/>
            <person name="Horton D.L."/>
            <person name="Alikhan N.F."/>
            <person name="Baker D."/>
            <person name="Gharbi K."/>
            <person name="Hall N."/>
            <person name="Watson M."/>
            <person name="Adriaenssens E.M."/>
            <person name="Foster-Nyarko E."/>
            <person name="Jarju S."/>
            <person name="Secka A."/>
            <person name="Antonio M."/>
            <person name="Oren A."/>
            <person name="Chaudhuri R.R."/>
            <person name="La Ragione R."/>
            <person name="Hildebrand F."/>
            <person name="Pallen M.J."/>
        </authorList>
    </citation>
    <scope>NUCLEOTIDE SEQUENCE</scope>
    <source>
        <strain evidence="3">ChiHjej8B7-25341</strain>
    </source>
</reference>